<feature type="transmembrane region" description="Helical" evidence="1">
    <location>
        <begin position="263"/>
        <end position="284"/>
    </location>
</feature>
<gene>
    <name evidence="2" type="ORF">FKZ61_23590</name>
</gene>
<feature type="transmembrane region" description="Helical" evidence="1">
    <location>
        <begin position="291"/>
        <end position="315"/>
    </location>
</feature>
<organism evidence="2 3">
    <name type="scientific">Litorilinea aerophila</name>
    <dbReference type="NCBI Taxonomy" id="1204385"/>
    <lineage>
        <taxon>Bacteria</taxon>
        <taxon>Bacillati</taxon>
        <taxon>Chloroflexota</taxon>
        <taxon>Caldilineae</taxon>
        <taxon>Caldilineales</taxon>
        <taxon>Caldilineaceae</taxon>
        <taxon>Litorilinea</taxon>
    </lineage>
</organism>
<keyword evidence="3" id="KW-1185">Reference proteome</keyword>
<dbReference type="Proteomes" id="UP000317371">
    <property type="component" value="Unassembled WGS sequence"/>
</dbReference>
<dbReference type="EMBL" id="VIGC01000077">
    <property type="protein sequence ID" value="TQE92918.1"/>
    <property type="molecule type" value="Genomic_DNA"/>
</dbReference>
<dbReference type="InParanoid" id="A0A540V860"/>
<dbReference type="AlphaFoldDB" id="A0A540V860"/>
<evidence type="ECO:0000313" key="2">
    <source>
        <dbReference type="EMBL" id="TQE92918.1"/>
    </source>
</evidence>
<sequence>MATDSPRPRTFVPLADGRRWLWPLALIALLAGSAWLWLSGPAASVPPAAPTPQPVERLHSGTVATMDSPAFHYTAPAGWYVNRQGADPAEPPDPWTMPAGVVEFEYQGHELALQIAMGDYWGYLFATVDGQPANLLPAIPGNRNSLGELAGYHTFYAPEAQGTAGPSPRWIRIHRDAAGGSHRVRLEIWRSWGQVPLRAVAVDALPAPPPPRWPGMALVLLGGWGLLLAFGPRLRSGTEVIAHGRAVQHLQRLWPGWVRRNPWPLAAMAWAALATGLLAQGWWLCLAGLALLAYIAVWHPVLWLATLAFGLPFYFGVNLPLLPHRALGLIDVGVLGGVVLTVAHSLLARPATRPAQLQGGLAPWQRRQQWLLAALVSWALVSAVAAAHGGVALREWRTVFLAAG</sequence>
<feature type="transmembrane region" description="Helical" evidence="1">
    <location>
        <begin position="369"/>
        <end position="391"/>
    </location>
</feature>
<feature type="transmembrane region" description="Helical" evidence="1">
    <location>
        <begin position="327"/>
        <end position="348"/>
    </location>
</feature>
<keyword evidence="1" id="KW-0812">Transmembrane</keyword>
<accession>A0A540V860</accession>
<keyword evidence="1" id="KW-1133">Transmembrane helix</keyword>
<evidence type="ECO:0000313" key="3">
    <source>
        <dbReference type="Proteomes" id="UP000317371"/>
    </source>
</evidence>
<comment type="caution">
    <text evidence="2">The sequence shown here is derived from an EMBL/GenBank/DDBJ whole genome shotgun (WGS) entry which is preliminary data.</text>
</comment>
<keyword evidence="1" id="KW-0472">Membrane</keyword>
<evidence type="ECO:0000256" key="1">
    <source>
        <dbReference type="SAM" id="Phobius"/>
    </source>
</evidence>
<proteinExistence type="predicted"/>
<feature type="transmembrane region" description="Helical" evidence="1">
    <location>
        <begin position="20"/>
        <end position="38"/>
    </location>
</feature>
<protein>
    <submittedName>
        <fullName evidence="2">Uncharacterized protein</fullName>
    </submittedName>
</protein>
<reference evidence="2 3" key="1">
    <citation type="submission" date="2019-06" db="EMBL/GenBank/DDBJ databases">
        <title>Genome sequence of Litorilinea aerophila BAA-2444.</title>
        <authorList>
            <person name="Maclea K.S."/>
            <person name="Maurais E.G."/>
            <person name="Iannazzi L.C."/>
        </authorList>
    </citation>
    <scope>NUCLEOTIDE SEQUENCE [LARGE SCALE GENOMIC DNA]</scope>
    <source>
        <strain evidence="2 3">ATCC BAA-2444</strain>
    </source>
</reference>
<feature type="non-terminal residue" evidence="2">
    <location>
        <position position="404"/>
    </location>
</feature>
<name>A0A540V860_9CHLR</name>